<dbReference type="SMART" id="SM00028">
    <property type="entry name" value="TPR"/>
    <property type="match status" value="3"/>
</dbReference>
<evidence type="ECO:0000256" key="5">
    <source>
        <dbReference type="ARBA" id="ARBA00022679"/>
    </source>
</evidence>
<dbReference type="InterPro" id="IPR017441">
    <property type="entry name" value="Protein_kinase_ATP_BS"/>
</dbReference>
<evidence type="ECO:0000256" key="8">
    <source>
        <dbReference type="ARBA" id="ARBA00022840"/>
    </source>
</evidence>
<dbReference type="PANTHER" id="PTHR43289">
    <property type="entry name" value="MITOGEN-ACTIVATED PROTEIN KINASE KINASE KINASE 20-RELATED"/>
    <property type="match status" value="1"/>
</dbReference>
<evidence type="ECO:0000259" key="12">
    <source>
        <dbReference type="PROSITE" id="PS50011"/>
    </source>
</evidence>
<dbReference type="Gene3D" id="1.25.40.10">
    <property type="entry name" value="Tetratricopeptide repeat domain"/>
    <property type="match status" value="2"/>
</dbReference>
<keyword evidence="5 13" id="KW-0808">Transferase</keyword>
<gene>
    <name evidence="13" type="primary">prkC_1</name>
    <name evidence="13" type="ORF">Mal15_02310</name>
</gene>
<keyword evidence="9" id="KW-0963">Cytoplasm</keyword>
<keyword evidence="7 13" id="KW-0418">Kinase</keyword>
<dbReference type="GO" id="GO:0005813">
    <property type="term" value="C:centrosome"/>
    <property type="evidence" value="ECO:0007669"/>
    <property type="project" value="UniProtKB-SubCell"/>
</dbReference>
<dbReference type="PANTHER" id="PTHR43289:SF34">
    <property type="entry name" value="SERINE_THREONINE-PROTEIN KINASE YBDM-RELATED"/>
    <property type="match status" value="1"/>
</dbReference>
<dbReference type="Gene3D" id="1.10.510.10">
    <property type="entry name" value="Transferase(Phosphotransferase) domain 1"/>
    <property type="match status" value="1"/>
</dbReference>
<comment type="subcellular location">
    <subcellularLocation>
        <location evidence="1">Cytoplasm</location>
        <location evidence="1">Cytoskeleton</location>
        <location evidence="1">Microtubule organizing center</location>
        <location evidence="1">Centrosome</location>
    </subcellularLocation>
    <subcellularLocation>
        <location evidence="2">Cytoplasm</location>
        <location evidence="2">Cytoskeleton</location>
        <location evidence="2">Spindle pole</location>
    </subcellularLocation>
</comment>
<dbReference type="SMART" id="SM00220">
    <property type="entry name" value="S_TKc"/>
    <property type="match status" value="1"/>
</dbReference>
<dbReference type="GO" id="GO:0005524">
    <property type="term" value="F:ATP binding"/>
    <property type="evidence" value="ECO:0007669"/>
    <property type="project" value="UniProtKB-UniRule"/>
</dbReference>
<evidence type="ECO:0000256" key="2">
    <source>
        <dbReference type="ARBA" id="ARBA00004647"/>
    </source>
</evidence>
<evidence type="ECO:0000256" key="9">
    <source>
        <dbReference type="ARBA" id="ARBA00023212"/>
    </source>
</evidence>
<dbReference type="Pfam" id="PF13181">
    <property type="entry name" value="TPR_8"/>
    <property type="match status" value="1"/>
</dbReference>
<evidence type="ECO:0000313" key="14">
    <source>
        <dbReference type="Proteomes" id="UP000321353"/>
    </source>
</evidence>
<protein>
    <submittedName>
        <fullName evidence="13">Serine/threonine-protein kinase PrkC</fullName>
        <ecNumber evidence="13">2.7.11.1</ecNumber>
    </submittedName>
</protein>
<dbReference type="EC" id="2.7.11.1" evidence="13"/>
<dbReference type="Gene3D" id="3.30.200.20">
    <property type="entry name" value="Phosphorylase Kinase, domain 1"/>
    <property type="match status" value="1"/>
</dbReference>
<feature type="region of interest" description="Disordered" evidence="11">
    <location>
        <begin position="182"/>
        <end position="210"/>
    </location>
</feature>
<evidence type="ECO:0000313" key="13">
    <source>
        <dbReference type="EMBL" id="QEF96204.1"/>
    </source>
</evidence>
<keyword evidence="9" id="KW-0206">Cytoskeleton</keyword>
<proteinExistence type="inferred from homology"/>
<dbReference type="InterPro" id="IPR000719">
    <property type="entry name" value="Prot_kinase_dom"/>
</dbReference>
<name>A0A5B9M9G7_9BACT</name>
<dbReference type="SUPFAM" id="SSF48452">
    <property type="entry name" value="TPR-like"/>
    <property type="match status" value="1"/>
</dbReference>
<accession>A0A5B9M9G7</accession>
<dbReference type="CDD" id="cd14014">
    <property type="entry name" value="STKc_PknB_like"/>
    <property type="match status" value="1"/>
</dbReference>
<keyword evidence="6 10" id="KW-0547">Nucleotide-binding</keyword>
<reference evidence="13 14" key="1">
    <citation type="submission" date="2019-02" db="EMBL/GenBank/DDBJ databases">
        <title>Planctomycetal bacteria perform biofilm scaping via a novel small molecule.</title>
        <authorList>
            <person name="Jeske O."/>
            <person name="Boedeker C."/>
            <person name="Wiegand S."/>
            <person name="Breitling P."/>
            <person name="Kallscheuer N."/>
            <person name="Jogler M."/>
            <person name="Rohde M."/>
            <person name="Petersen J."/>
            <person name="Medema M.H."/>
            <person name="Surup F."/>
            <person name="Jogler C."/>
        </authorList>
    </citation>
    <scope>NUCLEOTIDE SEQUENCE [LARGE SCALE GENOMIC DNA]</scope>
    <source>
        <strain evidence="13 14">Mal15</strain>
    </source>
</reference>
<evidence type="ECO:0000256" key="4">
    <source>
        <dbReference type="ARBA" id="ARBA00022527"/>
    </source>
</evidence>
<dbReference type="GO" id="GO:0004674">
    <property type="term" value="F:protein serine/threonine kinase activity"/>
    <property type="evidence" value="ECO:0007669"/>
    <property type="project" value="UniProtKB-KW"/>
</dbReference>
<evidence type="ECO:0000256" key="7">
    <source>
        <dbReference type="ARBA" id="ARBA00022777"/>
    </source>
</evidence>
<dbReference type="EMBL" id="CP036264">
    <property type="protein sequence ID" value="QEF96204.1"/>
    <property type="molecule type" value="Genomic_DNA"/>
</dbReference>
<dbReference type="Proteomes" id="UP000321353">
    <property type="component" value="Chromosome"/>
</dbReference>
<dbReference type="InterPro" id="IPR011990">
    <property type="entry name" value="TPR-like_helical_dom_sf"/>
</dbReference>
<organism evidence="13 14">
    <name type="scientific">Stieleria maiorica</name>
    <dbReference type="NCBI Taxonomy" id="2795974"/>
    <lineage>
        <taxon>Bacteria</taxon>
        <taxon>Pseudomonadati</taxon>
        <taxon>Planctomycetota</taxon>
        <taxon>Planctomycetia</taxon>
        <taxon>Pirellulales</taxon>
        <taxon>Pirellulaceae</taxon>
        <taxon>Stieleria</taxon>
    </lineage>
</organism>
<dbReference type="InterPro" id="IPR019734">
    <property type="entry name" value="TPR_rpt"/>
</dbReference>
<feature type="compositionally biased region" description="Basic and acidic residues" evidence="11">
    <location>
        <begin position="909"/>
        <end position="928"/>
    </location>
</feature>
<feature type="domain" description="Protein kinase" evidence="12">
    <location>
        <begin position="90"/>
        <end position="413"/>
    </location>
</feature>
<evidence type="ECO:0000256" key="3">
    <source>
        <dbReference type="ARBA" id="ARBA00010886"/>
    </source>
</evidence>
<evidence type="ECO:0000256" key="1">
    <source>
        <dbReference type="ARBA" id="ARBA00004300"/>
    </source>
</evidence>
<dbReference type="InterPro" id="IPR008271">
    <property type="entry name" value="Ser/Thr_kinase_AS"/>
</dbReference>
<comment type="similarity">
    <text evidence="3">Belongs to the protein kinase superfamily. NEK Ser/Thr protein kinase family. NIMA subfamily.</text>
</comment>
<dbReference type="AlphaFoldDB" id="A0A5B9M9G7"/>
<dbReference type="RefSeq" id="WP_147866047.1">
    <property type="nucleotide sequence ID" value="NZ_CP036264.1"/>
</dbReference>
<dbReference type="SUPFAM" id="SSF56112">
    <property type="entry name" value="Protein kinase-like (PK-like)"/>
    <property type="match status" value="1"/>
</dbReference>
<evidence type="ECO:0000256" key="11">
    <source>
        <dbReference type="SAM" id="MobiDB-lite"/>
    </source>
</evidence>
<dbReference type="KEGG" id="smam:Mal15_02310"/>
<evidence type="ECO:0000256" key="6">
    <source>
        <dbReference type="ARBA" id="ARBA00022741"/>
    </source>
</evidence>
<feature type="binding site" evidence="10">
    <location>
        <position position="119"/>
    </location>
    <ligand>
        <name>ATP</name>
        <dbReference type="ChEBI" id="CHEBI:30616"/>
    </ligand>
</feature>
<dbReference type="PROSITE" id="PS00107">
    <property type="entry name" value="PROTEIN_KINASE_ATP"/>
    <property type="match status" value="1"/>
</dbReference>
<keyword evidence="8 10" id="KW-0067">ATP-binding</keyword>
<dbReference type="GO" id="GO:0000922">
    <property type="term" value="C:spindle pole"/>
    <property type="evidence" value="ECO:0007669"/>
    <property type="project" value="UniProtKB-SubCell"/>
</dbReference>
<keyword evidence="4" id="KW-0723">Serine/threonine-protein kinase</keyword>
<dbReference type="PROSITE" id="PS50011">
    <property type="entry name" value="PROTEIN_KINASE_DOM"/>
    <property type="match status" value="1"/>
</dbReference>
<sequence length="928" mass="104171">MNHDPTELREEEAEVRDPVEVLGEELIERRRRGDQVTTDQYARAYPELADRIRMQFPVMIALEKFKENTLSSTADPYDIEIEVPPELGDYHIVREIGRGAMGVVYEAEQQSLQRRVAVKVFPRQTLQEARKLERFARESKMAARLHHNNIVPVFGVGHHSGLHYFVMQRIKGVGLDEIIERAKSGSRPSRSSDDTLRWRFGAGSTADSGSNRSLRLARLFGRHEDDPPTIAPTGEGVGSDQDLASEMASSFVRAAGIGVQVADAIHYAHSQGVLHRDVKPSNLMIDSGGTVWVTDFGLATALQQDQPVDRNDIAGTLRFMAPEQLGGKHDTRSDLYSLGVTLYELITLQPAFVAGSKAGVVDRILHGEFEKPRSVRPRIPRDLEAIVLKAMALSPEQRYQNGRELADDLTRFINGRPVRARRIGSIGRMVRWARRDPLAASLVGTLAVVIGTSFVLVSSKWREAVEERQRAESNLIVALESMDQILGRFTSSWMARPTDLEIGPEDAAPGDSVPADLAPGELQMLVSDHSASLMEDAIRFYDRFAVDNAPSPRLMRDTARVHQRAGDIYQRLGKYAKAEHAYVRCLAILNQQDATDDTSLVLTKAKVLNQLGLVKYATSRFPEAERVFLKARDVLAQQTHRGEPACQAELARTFSNLGQSQWLMFHHEDARRSHRRAVSILESLVEWEPENPGYQLALARAYRAYYPFASNRNSNERESVKSAGIAILDELVIEHPHVPDYQCELAEMLTATVQRFRWTGNNRDQIAQLERGIKIARQLSQAYPAIPRYKVTLADALKAMGDLVDRSDPIAAATYLNEAIEIFRSLTGNFPDVPAYHFLCAMALREHSQSRFRIEQFAESQLSALQGVEELEVYVRLRPGNRIAWGMLARLHDQVAAASMSMNEAEDAETARAKAQEIRERWGPSRRR</sequence>
<dbReference type="InterPro" id="IPR011009">
    <property type="entry name" value="Kinase-like_dom_sf"/>
</dbReference>
<dbReference type="PROSITE" id="PS00108">
    <property type="entry name" value="PROTEIN_KINASE_ST"/>
    <property type="match status" value="1"/>
</dbReference>
<dbReference type="InterPro" id="IPR001245">
    <property type="entry name" value="Ser-Thr/Tyr_kinase_cat_dom"/>
</dbReference>
<feature type="region of interest" description="Disordered" evidence="11">
    <location>
        <begin position="906"/>
        <end position="928"/>
    </location>
</feature>
<evidence type="ECO:0000256" key="10">
    <source>
        <dbReference type="PROSITE-ProRule" id="PRU10141"/>
    </source>
</evidence>
<dbReference type="Pfam" id="PF07714">
    <property type="entry name" value="PK_Tyr_Ser-Thr"/>
    <property type="match status" value="1"/>
</dbReference>
<keyword evidence="14" id="KW-1185">Reference proteome</keyword>